<sequence>MSTYYEAITESGAVQFHVWVQDEDGIGPVALPTEEAARGFIQSLADNPSMGTVVDAPKDYL</sequence>
<dbReference type="AlphaFoldDB" id="A0A7V8RXD4"/>
<gene>
    <name evidence="1" type="ORF">AN908_06765</name>
    <name evidence="2" type="ORF">AN908_07275</name>
</gene>
<evidence type="ECO:0000313" key="3">
    <source>
        <dbReference type="Proteomes" id="UP000037843"/>
    </source>
</evidence>
<reference evidence="2 3" key="1">
    <citation type="submission" date="2015-09" db="EMBL/GenBank/DDBJ databases">
        <title>Genome Sequences of Mycobacterium immunogenum Isolates, Recuperated from a Chloraminated Drinking Water Distribution System Simulator Subjected to Episodes of Nitrification.</title>
        <authorList>
            <person name="Gomez-Alvarez V."/>
            <person name="Revetta R.P."/>
        </authorList>
    </citation>
    <scope>NUCLEOTIDE SEQUENCE [LARGE SCALE GENOMIC DNA]</scope>
    <source>
        <strain evidence="2 3">H008</strain>
    </source>
</reference>
<dbReference type="Proteomes" id="UP000037843">
    <property type="component" value="Unassembled WGS sequence"/>
</dbReference>
<organism evidence="2 3">
    <name type="scientific">Mycobacteroides immunogenum</name>
    <dbReference type="NCBI Taxonomy" id="83262"/>
    <lineage>
        <taxon>Bacteria</taxon>
        <taxon>Bacillati</taxon>
        <taxon>Actinomycetota</taxon>
        <taxon>Actinomycetes</taxon>
        <taxon>Mycobacteriales</taxon>
        <taxon>Mycobacteriaceae</taxon>
        <taxon>Mycobacteroides</taxon>
    </lineage>
</organism>
<evidence type="ECO:0000313" key="2">
    <source>
        <dbReference type="EMBL" id="KPG14352.1"/>
    </source>
</evidence>
<proteinExistence type="predicted"/>
<comment type="caution">
    <text evidence="2">The sequence shown here is derived from an EMBL/GenBank/DDBJ whole genome shotgun (WGS) entry which is preliminary data.</text>
</comment>
<protein>
    <submittedName>
        <fullName evidence="2">Uncharacterized protein</fullName>
    </submittedName>
</protein>
<accession>A0A7V8RXD4</accession>
<dbReference type="EMBL" id="LJFO01000003">
    <property type="protein sequence ID" value="KPG14276.1"/>
    <property type="molecule type" value="Genomic_DNA"/>
</dbReference>
<evidence type="ECO:0000313" key="1">
    <source>
        <dbReference type="EMBL" id="KPG14276.1"/>
    </source>
</evidence>
<dbReference type="EMBL" id="LJFO01000003">
    <property type="protein sequence ID" value="KPG14352.1"/>
    <property type="molecule type" value="Genomic_DNA"/>
</dbReference>
<dbReference type="RefSeq" id="WP_054173043.1">
    <property type="nucleotide sequence ID" value="NZ_LJFO01000003.1"/>
</dbReference>
<name>A0A7V8RXD4_9MYCO</name>